<dbReference type="EMBL" id="JGZA01000015">
    <property type="protein sequence ID" value="KFI69864.1"/>
    <property type="molecule type" value="Genomic_DNA"/>
</dbReference>
<dbReference type="Pfam" id="PF02837">
    <property type="entry name" value="Glyco_hydro_2_N"/>
    <property type="match status" value="1"/>
</dbReference>
<dbReference type="SUPFAM" id="SSF51445">
    <property type="entry name" value="(Trans)glycosidases"/>
    <property type="match status" value="1"/>
</dbReference>
<dbReference type="GO" id="GO:0009341">
    <property type="term" value="C:beta-galactosidase complex"/>
    <property type="evidence" value="ECO:0007669"/>
    <property type="project" value="InterPro"/>
</dbReference>
<dbReference type="InterPro" id="IPR006101">
    <property type="entry name" value="Glyco_hydro_2"/>
</dbReference>
<organism evidence="9 10">
    <name type="scientific">Bifidobacterium longum subsp. suis</name>
    <dbReference type="NCBI Taxonomy" id="1695"/>
    <lineage>
        <taxon>Bacteria</taxon>
        <taxon>Bacillati</taxon>
        <taxon>Actinomycetota</taxon>
        <taxon>Actinomycetes</taxon>
        <taxon>Bifidobacteriales</taxon>
        <taxon>Bifidobacteriaceae</taxon>
        <taxon>Bifidobacterium</taxon>
    </lineage>
</organism>
<dbReference type="SMART" id="SM01038">
    <property type="entry name" value="Bgal_small_N"/>
    <property type="match status" value="1"/>
</dbReference>
<dbReference type="InterPro" id="IPR006102">
    <property type="entry name" value="Ig-like_GH2"/>
</dbReference>
<dbReference type="Pfam" id="PF00703">
    <property type="entry name" value="Glyco_hydro_2"/>
    <property type="match status" value="1"/>
</dbReference>
<evidence type="ECO:0000256" key="4">
    <source>
        <dbReference type="ARBA" id="ARBA00022801"/>
    </source>
</evidence>
<dbReference type="AlphaFoldDB" id="A0A087BFR4"/>
<dbReference type="InterPro" id="IPR006103">
    <property type="entry name" value="Glyco_hydro_2_cat"/>
</dbReference>
<dbReference type="RefSeq" id="WP_032683843.1">
    <property type="nucleotide sequence ID" value="NZ_JGZA01000015.1"/>
</dbReference>
<dbReference type="SUPFAM" id="SSF49303">
    <property type="entry name" value="beta-Galactosidase/glucuronidase domain"/>
    <property type="match status" value="2"/>
</dbReference>
<dbReference type="SUPFAM" id="SSF49785">
    <property type="entry name" value="Galactose-binding domain-like"/>
    <property type="match status" value="1"/>
</dbReference>
<dbReference type="PROSITE" id="PS00719">
    <property type="entry name" value="GLYCOSYL_HYDROL_F2_1"/>
    <property type="match status" value="1"/>
</dbReference>
<dbReference type="InterPro" id="IPR014718">
    <property type="entry name" value="GH-type_carb-bd"/>
</dbReference>
<evidence type="ECO:0000256" key="5">
    <source>
        <dbReference type="ARBA" id="ARBA00023295"/>
    </source>
</evidence>
<keyword evidence="5 7" id="KW-0326">Glycosidase</keyword>
<dbReference type="Gene3D" id="2.70.98.10">
    <property type="match status" value="1"/>
</dbReference>
<evidence type="ECO:0000256" key="2">
    <source>
        <dbReference type="ARBA" id="ARBA00007401"/>
    </source>
</evidence>
<dbReference type="Gene3D" id="3.20.20.80">
    <property type="entry name" value="Glycosidases"/>
    <property type="match status" value="1"/>
</dbReference>
<dbReference type="PANTHER" id="PTHR46323:SF2">
    <property type="entry name" value="BETA-GALACTOSIDASE"/>
    <property type="match status" value="1"/>
</dbReference>
<dbReference type="InterPro" id="IPR036156">
    <property type="entry name" value="Beta-gal/glucu_dom_sf"/>
</dbReference>
<accession>A0A087BFR4</accession>
<dbReference type="InterPro" id="IPR050347">
    <property type="entry name" value="Bact_Beta-galactosidase"/>
</dbReference>
<comment type="caution">
    <text evidence="9">The sequence shown here is derived from an EMBL/GenBank/DDBJ whole genome shotgun (WGS) entry which is preliminary data.</text>
</comment>
<evidence type="ECO:0000313" key="9">
    <source>
        <dbReference type="EMBL" id="KFI69864.1"/>
    </source>
</evidence>
<dbReference type="SUPFAM" id="SSF74650">
    <property type="entry name" value="Galactose mutarotase-like"/>
    <property type="match status" value="1"/>
</dbReference>
<name>A0A087BFR4_BIFLN</name>
<dbReference type="InterPro" id="IPR004199">
    <property type="entry name" value="B-gal_small/dom_5"/>
</dbReference>
<dbReference type="EC" id="3.2.1.23" evidence="3 7"/>
<dbReference type="Pfam" id="PF02929">
    <property type="entry name" value="Bgal_small_N"/>
    <property type="match status" value="1"/>
</dbReference>
<evidence type="ECO:0000313" key="10">
    <source>
        <dbReference type="Proteomes" id="UP000029024"/>
    </source>
</evidence>
<dbReference type="PANTHER" id="PTHR46323">
    <property type="entry name" value="BETA-GALACTOSIDASE"/>
    <property type="match status" value="1"/>
</dbReference>
<dbReference type="Pfam" id="PF16353">
    <property type="entry name" value="LacZ_4"/>
    <property type="match status" value="1"/>
</dbReference>
<dbReference type="InterPro" id="IPR023230">
    <property type="entry name" value="Glyco_hydro_2_CS"/>
</dbReference>
<dbReference type="InterPro" id="IPR017853">
    <property type="entry name" value="GH"/>
</dbReference>
<dbReference type="Proteomes" id="UP000029024">
    <property type="component" value="Unassembled WGS sequence"/>
</dbReference>
<evidence type="ECO:0000256" key="6">
    <source>
        <dbReference type="ARBA" id="ARBA00032230"/>
    </source>
</evidence>
<comment type="catalytic activity">
    <reaction evidence="1 7">
        <text>Hydrolysis of terminal non-reducing beta-D-galactose residues in beta-D-galactosides.</text>
        <dbReference type="EC" id="3.2.1.23"/>
    </reaction>
</comment>
<evidence type="ECO:0000259" key="8">
    <source>
        <dbReference type="SMART" id="SM01038"/>
    </source>
</evidence>
<dbReference type="InterPro" id="IPR013783">
    <property type="entry name" value="Ig-like_fold"/>
</dbReference>
<dbReference type="InterPro" id="IPR032312">
    <property type="entry name" value="LacZ_4"/>
</dbReference>
<dbReference type="GO" id="GO:0004565">
    <property type="term" value="F:beta-galactosidase activity"/>
    <property type="evidence" value="ECO:0007669"/>
    <property type="project" value="UniProtKB-EC"/>
</dbReference>
<evidence type="ECO:0000256" key="1">
    <source>
        <dbReference type="ARBA" id="ARBA00001412"/>
    </source>
</evidence>
<proteinExistence type="inferred from homology"/>
<evidence type="ECO:0000256" key="3">
    <source>
        <dbReference type="ARBA" id="ARBA00012756"/>
    </source>
</evidence>
<gene>
    <name evidence="9" type="ORF">BLSS_0167</name>
</gene>
<dbReference type="Gene3D" id="2.60.120.260">
    <property type="entry name" value="Galactose-binding domain-like"/>
    <property type="match status" value="1"/>
</dbReference>
<dbReference type="Gene3D" id="2.60.40.10">
    <property type="entry name" value="Immunoglobulins"/>
    <property type="match status" value="2"/>
</dbReference>
<keyword evidence="4 7" id="KW-0378">Hydrolase</keyword>
<dbReference type="GO" id="GO:0030246">
    <property type="term" value="F:carbohydrate binding"/>
    <property type="evidence" value="ECO:0007669"/>
    <property type="project" value="InterPro"/>
</dbReference>
<dbReference type="GO" id="GO:0005990">
    <property type="term" value="P:lactose catabolic process"/>
    <property type="evidence" value="ECO:0007669"/>
    <property type="project" value="TreeGrafter"/>
</dbReference>
<dbReference type="PRINTS" id="PR00132">
    <property type="entry name" value="GLHYDRLASE2"/>
</dbReference>
<feature type="domain" description="Beta galactosidase small chain/" evidence="8">
    <location>
        <begin position="747"/>
        <end position="1021"/>
    </location>
</feature>
<reference evidence="9 10" key="1">
    <citation type="submission" date="2014-03" db="EMBL/GenBank/DDBJ databases">
        <title>Genomics of Bifidobacteria.</title>
        <authorList>
            <person name="Ventura M."/>
            <person name="Milani C."/>
            <person name="Lugli G.A."/>
        </authorList>
    </citation>
    <scope>NUCLEOTIDE SEQUENCE [LARGE SCALE GENOMIC DNA]</scope>
    <source>
        <strain evidence="9 10">LMG 21814</strain>
    </source>
</reference>
<protein>
    <recommendedName>
        <fullName evidence="3 7">Beta-galactosidase</fullName>
        <ecNumber evidence="3 7">3.2.1.23</ecNumber>
    </recommendedName>
    <alternativeName>
        <fullName evidence="6 7">Lactase</fullName>
    </alternativeName>
</protein>
<dbReference type="InterPro" id="IPR011013">
    <property type="entry name" value="Gal_mutarotase_sf_dom"/>
</dbReference>
<dbReference type="InterPro" id="IPR006104">
    <property type="entry name" value="Glyco_hydro_2_N"/>
</dbReference>
<sequence length="1023" mass="114586">MTDVTHVDRASQAWLTDPTVFEVNRTPAHSSHKWYARDPQSGQWSDLKQSLDGEWRVEVVQAADINLEEEPATAESFDDSSFERIQVPGHLQTAGLMNHKYVNVQYPWDGHENPLEPNIPENNHVALYRRKFTVSAPVANAKQAGGSVSIVFHGMATAIYVWVNGAFVGYGEDGFTPNEFDITELLHDGENVVAVACYEYSSASWLEDQDFWRLHGLFRSVELAARPHVHIENTQIEADWDPEAGTASLDAALTVLNAADAATVRATLKDADGNTVWQTTGDAEAQTAISSGPLQGIEPWSAESPTLYELDVDVIDQAGDVIECTSQKVGFRRFRIEDGILTINGKRIVFKGADRHEFDAERGRAITEQDMIDDVVFCKRHNINSIRTSHYPNQERWYELCDEYGIYLIDETNLEAHGSWSLPGDVLTEDTIVPGSKREWEGACVDRVNSMMRRDYNHPSVLIWSLGNESYVGDVFRAMYKHVHDIDPNRPVHYEGVTHNRDYDDVTDIETRMYSHADEIEKYLKDDPKKPYLSCEYMHAMGNSVGNMDEYTALERYPKYQGGFIWDFIDQAIYATQPDGTRSLRYGGDFGDRPSDYEFSGDGLLFADRKPSPKAQEVKQLYSNVHIDVTKDSVSVKNDNLFTATGDYVFVLSVLADGKPVWQSTRRFDVPAGETRTFDVAWPVAAYRADARELVLQVSQRLAKATDWAESGYELAFGQTVVPADATATPDTKPADGTITVGRWNAGVRGAGREVLLSRTQGGMVSYTFAGNEFVLRRPAITTFRPLTDNDRGAGHGFERVQWLGAGRYARCVDNVLEQIDDSTLKGTYTYELATAQRTKVTVSYTAHTDGRVNLHVEYPGEQGDLPTIPAFGIEWTLPVQYTNLRFFGTGPAETYLDRKHAKLGVWSTNAFADHAPYLMPQETGNHEDVRWAEITDDHGHGMRVSRADGAAPFAVSLLPYSSFMLEEAQHQDELPKPKHMFLRVLAAQMGVGGDDSWMSPVHPQYHIPADKPISLDVDLELI</sequence>
<evidence type="ECO:0000256" key="7">
    <source>
        <dbReference type="RuleBase" id="RU361154"/>
    </source>
</evidence>
<dbReference type="InterPro" id="IPR008979">
    <property type="entry name" value="Galactose-bd-like_sf"/>
</dbReference>
<dbReference type="SMR" id="A0A087BFR4"/>
<dbReference type="Pfam" id="PF02836">
    <property type="entry name" value="Glyco_hydro_2_C"/>
    <property type="match status" value="1"/>
</dbReference>
<comment type="similarity">
    <text evidence="2 7">Belongs to the glycosyl hydrolase 2 family.</text>
</comment>